<dbReference type="AlphaFoldDB" id="A0A412W3J0"/>
<reference evidence="2 3" key="1">
    <citation type="submission" date="2018-08" db="EMBL/GenBank/DDBJ databases">
        <title>A genome reference for cultivated species of the human gut microbiota.</title>
        <authorList>
            <person name="Zou Y."/>
            <person name="Xue W."/>
            <person name="Luo G."/>
        </authorList>
    </citation>
    <scope>NUCLEOTIDE SEQUENCE [LARGE SCALE GENOMIC DNA]</scope>
    <source>
        <strain evidence="2 3">AF14-7</strain>
    </source>
</reference>
<dbReference type="PANTHER" id="PTHR38011">
    <property type="entry name" value="DIHYDROFOLATE REDUCTASE FAMILY PROTEIN (AFU_ORTHOLOGUE AFUA_8G06820)"/>
    <property type="match status" value="1"/>
</dbReference>
<evidence type="ECO:0000259" key="1">
    <source>
        <dbReference type="Pfam" id="PF01872"/>
    </source>
</evidence>
<name>A0A412W3J0_9BACE</name>
<dbReference type="Proteomes" id="UP000283369">
    <property type="component" value="Unassembled WGS sequence"/>
</dbReference>
<dbReference type="Pfam" id="PF01872">
    <property type="entry name" value="RibD_C"/>
    <property type="match status" value="1"/>
</dbReference>
<proteinExistence type="predicted"/>
<dbReference type="InterPro" id="IPR002734">
    <property type="entry name" value="RibDG_C"/>
</dbReference>
<sequence length="173" mass="19485">MGQIKSFIALSLDGFIASVDGELDWIPQSVRAIPKSLFENASCLLVGANTYNYLFEHLDGQVYKTKPIYVVSHSDYNILPNSNISFLTEKPLDAIRRLKQHHEILVIGSAKLLTELIQLELLDEITICHIPVFVGKGIGFIGETFGSYWQLVKCQSNKGTIFATYNYKKKQDD</sequence>
<accession>A0A412W3J0</accession>
<dbReference type="Gene3D" id="3.40.430.10">
    <property type="entry name" value="Dihydrofolate Reductase, subunit A"/>
    <property type="match status" value="1"/>
</dbReference>
<dbReference type="InterPro" id="IPR024072">
    <property type="entry name" value="DHFR-like_dom_sf"/>
</dbReference>
<dbReference type="PANTHER" id="PTHR38011:SF2">
    <property type="entry name" value="BIFUNCTIONAL DEAMINASE-REDUCTASE DOMAIN PROTEIN"/>
    <property type="match status" value="1"/>
</dbReference>
<dbReference type="RefSeq" id="WP_117809128.1">
    <property type="nucleotide sequence ID" value="NZ_JAQCUV010000005.1"/>
</dbReference>
<evidence type="ECO:0000313" key="3">
    <source>
        <dbReference type="Proteomes" id="UP000283369"/>
    </source>
</evidence>
<comment type="caution">
    <text evidence="2">The sequence shown here is derived from an EMBL/GenBank/DDBJ whole genome shotgun (WGS) entry which is preliminary data.</text>
</comment>
<dbReference type="GO" id="GO:0008703">
    <property type="term" value="F:5-amino-6-(5-phosphoribosylamino)uracil reductase activity"/>
    <property type="evidence" value="ECO:0007669"/>
    <property type="project" value="InterPro"/>
</dbReference>
<dbReference type="InterPro" id="IPR050765">
    <property type="entry name" value="Riboflavin_Biosynth_HTPR"/>
</dbReference>
<organism evidence="2 3">
    <name type="scientific">Bacteroides xylanisolvens</name>
    <dbReference type="NCBI Taxonomy" id="371601"/>
    <lineage>
        <taxon>Bacteria</taxon>
        <taxon>Pseudomonadati</taxon>
        <taxon>Bacteroidota</taxon>
        <taxon>Bacteroidia</taxon>
        <taxon>Bacteroidales</taxon>
        <taxon>Bacteroidaceae</taxon>
        <taxon>Bacteroides</taxon>
    </lineage>
</organism>
<feature type="domain" description="Bacterial bifunctional deaminase-reductase C-terminal" evidence="1">
    <location>
        <begin position="6"/>
        <end position="155"/>
    </location>
</feature>
<dbReference type="EMBL" id="QRYV01000005">
    <property type="protein sequence ID" value="RGV18297.1"/>
    <property type="molecule type" value="Genomic_DNA"/>
</dbReference>
<evidence type="ECO:0000313" key="2">
    <source>
        <dbReference type="EMBL" id="RGV18297.1"/>
    </source>
</evidence>
<dbReference type="GO" id="GO:0009231">
    <property type="term" value="P:riboflavin biosynthetic process"/>
    <property type="evidence" value="ECO:0007669"/>
    <property type="project" value="InterPro"/>
</dbReference>
<protein>
    <submittedName>
        <fullName evidence="2">Dihydrofolate reductase</fullName>
    </submittedName>
</protein>
<dbReference type="SUPFAM" id="SSF53597">
    <property type="entry name" value="Dihydrofolate reductase-like"/>
    <property type="match status" value="1"/>
</dbReference>
<gene>
    <name evidence="2" type="ORF">DWW25_03335</name>
</gene>